<dbReference type="Pfam" id="PF10458">
    <property type="entry name" value="Val_tRNA-synt_C"/>
    <property type="match status" value="1"/>
</dbReference>
<comment type="catalytic activity">
    <reaction evidence="9 11">
        <text>tRNA(Val) + L-valine + ATP = L-valyl-tRNA(Val) + AMP + diphosphate</text>
        <dbReference type="Rhea" id="RHEA:10704"/>
        <dbReference type="Rhea" id="RHEA-COMP:9672"/>
        <dbReference type="Rhea" id="RHEA-COMP:9708"/>
        <dbReference type="ChEBI" id="CHEBI:30616"/>
        <dbReference type="ChEBI" id="CHEBI:33019"/>
        <dbReference type="ChEBI" id="CHEBI:57762"/>
        <dbReference type="ChEBI" id="CHEBI:78442"/>
        <dbReference type="ChEBI" id="CHEBI:78537"/>
        <dbReference type="ChEBI" id="CHEBI:456215"/>
        <dbReference type="EC" id="6.1.1.9"/>
    </reaction>
</comment>
<dbReference type="NCBIfam" id="TIGR00422">
    <property type="entry name" value="valS"/>
    <property type="match status" value="1"/>
</dbReference>
<dbReference type="SUPFAM" id="SSF50677">
    <property type="entry name" value="ValRS/IleRS/LeuRS editing domain"/>
    <property type="match status" value="1"/>
</dbReference>
<dbReference type="InterPro" id="IPR019499">
    <property type="entry name" value="Val-tRNA_synth_tRNA-bd"/>
</dbReference>
<comment type="domain">
    <text evidence="11">The C-terminal coiled-coil domain is crucial for aminoacylation activity.</text>
</comment>
<dbReference type="NCBIfam" id="NF004349">
    <property type="entry name" value="PRK05729.1"/>
    <property type="match status" value="1"/>
</dbReference>
<feature type="compositionally biased region" description="Basic residues" evidence="12">
    <location>
        <begin position="1149"/>
        <end position="1245"/>
    </location>
</feature>
<dbReference type="Gene3D" id="1.10.730.10">
    <property type="entry name" value="Isoleucyl-tRNA Synthetase, Domain 1"/>
    <property type="match status" value="1"/>
</dbReference>
<dbReference type="GO" id="GO:0002161">
    <property type="term" value="F:aminoacyl-tRNA deacylase activity"/>
    <property type="evidence" value="ECO:0007669"/>
    <property type="project" value="InterPro"/>
</dbReference>
<dbReference type="InterPro" id="IPR014729">
    <property type="entry name" value="Rossmann-like_a/b/a_fold"/>
</dbReference>
<dbReference type="RefSeq" id="WP_169343378.1">
    <property type="nucleotide sequence ID" value="NZ_JABBJJ010000012.1"/>
</dbReference>
<evidence type="ECO:0000256" key="8">
    <source>
        <dbReference type="ARBA" id="ARBA00023146"/>
    </source>
</evidence>
<name>A0A848L5V7_9BACT</name>
<dbReference type="SUPFAM" id="SSF47323">
    <property type="entry name" value="Anticodon-binding domain of a subclass of class I aminoacyl-tRNA synthetases"/>
    <property type="match status" value="1"/>
</dbReference>
<feature type="domain" description="Methionyl/Valyl/Leucyl/Isoleucyl-tRNA synthetase anticodon-binding" evidence="14">
    <location>
        <begin position="660"/>
        <end position="809"/>
    </location>
</feature>
<comment type="subunit">
    <text evidence="11">Monomer.</text>
</comment>
<dbReference type="SUPFAM" id="SSF52374">
    <property type="entry name" value="Nucleotidylyl transferase"/>
    <property type="match status" value="1"/>
</dbReference>
<dbReference type="InterPro" id="IPR033705">
    <property type="entry name" value="Anticodon_Ia_Val"/>
</dbReference>
<feature type="short sequence motif" description="'HIGH' region" evidence="11">
    <location>
        <begin position="48"/>
        <end position="58"/>
    </location>
</feature>
<comment type="subcellular location">
    <subcellularLocation>
        <location evidence="1 11">Cytoplasm</location>
    </subcellularLocation>
</comment>
<dbReference type="EMBL" id="JABBJJ010000012">
    <property type="protein sequence ID" value="NMO14099.1"/>
    <property type="molecule type" value="Genomic_DNA"/>
</dbReference>
<comment type="function">
    <text evidence="11">Catalyzes the attachment of valine to tRNA(Val). As ValRS can inadvertently accommodate and process structurally similar amino acids such as threonine, to avoid such errors, it has a 'posttransfer' editing activity that hydrolyzes mischarged Thr-tRNA(Val) in a tRNA-dependent manner.</text>
</comment>
<feature type="domain" description="Aminoacyl-tRNA synthetase class Ia" evidence="13">
    <location>
        <begin position="20"/>
        <end position="616"/>
    </location>
</feature>
<dbReference type="EC" id="6.1.1.9" evidence="11"/>
<feature type="region of interest" description="Disordered" evidence="12">
    <location>
        <begin position="925"/>
        <end position="1027"/>
    </location>
</feature>
<reference evidence="16 17" key="1">
    <citation type="submission" date="2020-04" db="EMBL/GenBank/DDBJ databases">
        <title>Draft genome of Pyxidicoccus fallax type strain.</title>
        <authorList>
            <person name="Whitworth D.E."/>
        </authorList>
    </citation>
    <scope>NUCLEOTIDE SEQUENCE [LARGE SCALE GENOMIC DNA]</scope>
    <source>
        <strain evidence="16 17">DSM 14698</strain>
    </source>
</reference>
<dbReference type="Proteomes" id="UP000518300">
    <property type="component" value="Unassembled WGS sequence"/>
</dbReference>
<dbReference type="FunFam" id="3.40.50.620:FF:000020">
    <property type="entry name" value="Valine--tRNA ligase, mitochondrial"/>
    <property type="match status" value="1"/>
</dbReference>
<dbReference type="Pfam" id="PF00133">
    <property type="entry name" value="tRNA-synt_1"/>
    <property type="match status" value="1"/>
</dbReference>
<evidence type="ECO:0000259" key="15">
    <source>
        <dbReference type="Pfam" id="PF10458"/>
    </source>
</evidence>
<feature type="short sequence motif" description="'KMSKS' region" evidence="11">
    <location>
        <begin position="556"/>
        <end position="560"/>
    </location>
</feature>
<feature type="compositionally biased region" description="Low complexity" evidence="12">
    <location>
        <begin position="943"/>
        <end position="958"/>
    </location>
</feature>
<dbReference type="GO" id="GO:0004832">
    <property type="term" value="F:valine-tRNA ligase activity"/>
    <property type="evidence" value="ECO:0007669"/>
    <property type="project" value="UniProtKB-UniRule"/>
</dbReference>
<dbReference type="Gene3D" id="3.90.740.10">
    <property type="entry name" value="Valyl/Leucyl/Isoleucyl-tRNA synthetase, editing domain"/>
    <property type="match status" value="1"/>
</dbReference>
<dbReference type="CDD" id="cd07962">
    <property type="entry name" value="Anticodon_Ia_Val"/>
    <property type="match status" value="1"/>
</dbReference>
<accession>A0A848L5V7</accession>
<dbReference type="AlphaFoldDB" id="A0A848L5V7"/>
<dbReference type="InterPro" id="IPR013155">
    <property type="entry name" value="M/V/L/I-tRNA-synth_anticd-bd"/>
</dbReference>
<feature type="compositionally biased region" description="Low complexity" evidence="12">
    <location>
        <begin position="1109"/>
        <end position="1148"/>
    </location>
</feature>
<dbReference type="PANTHER" id="PTHR11946:SF93">
    <property type="entry name" value="VALINE--TRNA LIGASE, CHLOROPLASTIC_MITOCHONDRIAL 2"/>
    <property type="match status" value="1"/>
</dbReference>
<feature type="compositionally biased region" description="Basic and acidic residues" evidence="12">
    <location>
        <begin position="974"/>
        <end position="990"/>
    </location>
</feature>
<sequence length="1245" mass="136800">MTDTTELSKAYEPTEVEARWYACWMERNYFRAEATSDKPAFSIVLPPPNVTGSLHIGHALTATIQDILARWKRMSGFNTLWLPGTDHAGIATQMVVEKELKKTEGKSRHDLGRAAFLERVWEWKGKYGARIGEQHRFLGASLDWSRERFTMDEQSSAAVREVFVRLYEEGLMYRAQKLINWCPSCRTALSDLEVEHEESKKGSIWHIRYPVKDSDRTLTVATTRPETMLGDTAVAIHPEDERYLGLAGKSVKLPLTDREIPIIADAELVDPKFGTGVVKVTPAHDFNDYQTGLRHKLPMLTILDEAARMTKETGKYAGLDRFEARKQVLADLTEQGLLEKEEPHMLNVGTCQRCATVVEPRLSPQWFIKIEPLAKPAIEAVEQGRTKFVPESWTNTFFHWMRNIHDWCVSRQLWWGHQIPAYYCTSCSPRQGDDTDLPLDAPTVKVGGVDFARAEPIVAREQPKSCPKCGGASFIQDPDVLDTWFSSGLWPFSTLGWPRETPELKTFYPTSVMETGHDIIFFWVARMMMMGIHFMGDVPFRTVYLHAMVRDEKGQKMSKTKGNVIDPLDIVLGAPADKLQPTLKNRFPQGMPPFGADALRFTLASLTQQGRDIKLSMDRLEGYKAFGNKLWNASRFALMNMGDFRMEAGPLDRSTLTLADRWILSRLQRATTEARALLESYSFGEAASTLYQFLWAEFCDWYIELAKGSLYGEDAAAKDSTRRVLVYCLDRILRLLHPFMPFITEEIWQKLPMARPTDSIMIAPYPEPDAAHVDEAAEGEMAPVIAAIEGLRTIRGESNLSPATKVKAVVQSADVRTRELLERWRGYLMPLAGLSEVTVGAPGAKPPQAAAFVGSNLEIYVPLAGLVDLDAERERLKKEIARAEQEMAGVLRKLENPNFVAKAPPDVVEKDRARVEELKERKAKLQDHLQRIAPEPAMPETPPSESTTPESSTPTAEEGASPSAPAQVKVAPNQEEKGGVDLGQELKGELGETGTASEAGDTQVQDALAKLREGTKEGLSPSDHHDLGVAYMTMGLVDDAMREFNRAKEGGDTRETPAEGAEAEEGESGPVKAHGDMLPTREVTQGEPVRSASKKKATAPGKVHGDKLAPAPTTEEAEAPAVKKAAAPAKKAAGTSAVARKAPAAAKKAPAKKAAGKAPAKKAAAKKAPAKKAAAKKAPAKKAAGKGAAKKAVAKKAPAKKAAVKKAPAKKAAGRKTAAKKAPAKKAAAKKATRAKPAARAKARR</sequence>
<evidence type="ECO:0000313" key="16">
    <source>
        <dbReference type="EMBL" id="NMO14099.1"/>
    </source>
</evidence>
<organism evidence="16 17">
    <name type="scientific">Pyxidicoccus fallax</name>
    <dbReference type="NCBI Taxonomy" id="394095"/>
    <lineage>
        <taxon>Bacteria</taxon>
        <taxon>Pseudomonadati</taxon>
        <taxon>Myxococcota</taxon>
        <taxon>Myxococcia</taxon>
        <taxon>Myxococcales</taxon>
        <taxon>Cystobacterineae</taxon>
        <taxon>Myxococcaceae</taxon>
        <taxon>Pyxidicoccus</taxon>
    </lineage>
</organism>
<evidence type="ECO:0000256" key="9">
    <source>
        <dbReference type="ARBA" id="ARBA00047552"/>
    </source>
</evidence>
<gene>
    <name evidence="11" type="primary">valS</name>
    <name evidence="16" type="ORF">HG543_04380</name>
</gene>
<dbReference type="InterPro" id="IPR010978">
    <property type="entry name" value="tRNA-bd_arm"/>
</dbReference>
<dbReference type="NCBIfam" id="NF011492">
    <property type="entry name" value="PRK14900.1"/>
    <property type="match status" value="1"/>
</dbReference>
<dbReference type="PANTHER" id="PTHR11946">
    <property type="entry name" value="VALYL-TRNA SYNTHETASES"/>
    <property type="match status" value="1"/>
</dbReference>
<evidence type="ECO:0000256" key="4">
    <source>
        <dbReference type="ARBA" id="ARBA00022741"/>
    </source>
</evidence>
<evidence type="ECO:0000259" key="13">
    <source>
        <dbReference type="Pfam" id="PF00133"/>
    </source>
</evidence>
<keyword evidence="3 11" id="KW-0436">Ligase</keyword>
<keyword evidence="17" id="KW-1185">Reference proteome</keyword>
<evidence type="ECO:0000259" key="14">
    <source>
        <dbReference type="Pfam" id="PF08264"/>
    </source>
</evidence>
<keyword evidence="5 11" id="KW-0067">ATP-binding</keyword>
<dbReference type="Gene3D" id="3.40.50.620">
    <property type="entry name" value="HUPs"/>
    <property type="match status" value="2"/>
</dbReference>
<dbReference type="CDD" id="cd00817">
    <property type="entry name" value="ValRS_core"/>
    <property type="match status" value="1"/>
</dbReference>
<evidence type="ECO:0000256" key="12">
    <source>
        <dbReference type="SAM" id="MobiDB-lite"/>
    </source>
</evidence>
<keyword evidence="6 11" id="KW-0648">Protein biosynthesis</keyword>
<dbReference type="PRINTS" id="PR00986">
    <property type="entry name" value="TRNASYNTHVAL"/>
</dbReference>
<dbReference type="InterPro" id="IPR037118">
    <property type="entry name" value="Val-tRNA_synth_C_sf"/>
</dbReference>
<evidence type="ECO:0000256" key="10">
    <source>
        <dbReference type="ARBA" id="ARBA00060830"/>
    </source>
</evidence>
<keyword evidence="4 11" id="KW-0547">Nucleotide-binding</keyword>
<dbReference type="GO" id="GO:0005829">
    <property type="term" value="C:cytosol"/>
    <property type="evidence" value="ECO:0007669"/>
    <property type="project" value="TreeGrafter"/>
</dbReference>
<evidence type="ECO:0000256" key="1">
    <source>
        <dbReference type="ARBA" id="ARBA00004496"/>
    </source>
</evidence>
<dbReference type="Pfam" id="PF08264">
    <property type="entry name" value="Anticodon_1"/>
    <property type="match status" value="1"/>
</dbReference>
<comment type="domain">
    <text evidence="11">ValRS has two distinct active sites: one for aminoacylation and one for editing. The misactivated threonine is translocated from the active site to the editing site.</text>
</comment>
<evidence type="ECO:0000256" key="11">
    <source>
        <dbReference type="HAMAP-Rule" id="MF_02004"/>
    </source>
</evidence>
<dbReference type="InterPro" id="IPR002303">
    <property type="entry name" value="Valyl-tRNA_ligase"/>
</dbReference>
<keyword evidence="7 11" id="KW-0175">Coiled coil</keyword>
<evidence type="ECO:0000256" key="5">
    <source>
        <dbReference type="ARBA" id="ARBA00022840"/>
    </source>
</evidence>
<dbReference type="FunFam" id="1.10.730.10:FF:000009">
    <property type="entry name" value="Valine--tRNA ligase, mitochondrial"/>
    <property type="match status" value="1"/>
</dbReference>
<dbReference type="InterPro" id="IPR002300">
    <property type="entry name" value="aa-tRNA-synth_Ia"/>
</dbReference>
<keyword evidence="2 11" id="KW-0963">Cytoplasm</keyword>
<dbReference type="GO" id="GO:0006438">
    <property type="term" value="P:valyl-tRNA aminoacylation"/>
    <property type="evidence" value="ECO:0007669"/>
    <property type="project" value="UniProtKB-UniRule"/>
</dbReference>
<dbReference type="FunFam" id="3.40.50.620:FF:000078">
    <property type="entry name" value="Valine--tRNA ligase, mitochondrial"/>
    <property type="match status" value="1"/>
</dbReference>
<protein>
    <recommendedName>
        <fullName evidence="11">Valine--tRNA ligase</fullName>
        <ecNumber evidence="11">6.1.1.9</ecNumber>
    </recommendedName>
    <alternativeName>
        <fullName evidence="11">Valyl-tRNA synthetase</fullName>
        <shortName evidence="11">ValRS</shortName>
    </alternativeName>
</protein>
<feature type="compositionally biased region" description="Polar residues" evidence="12">
    <location>
        <begin position="994"/>
        <end position="1005"/>
    </location>
</feature>
<comment type="caution">
    <text evidence="16">The sequence shown here is derived from an EMBL/GenBank/DDBJ whole genome shotgun (WGS) entry which is preliminary data.</text>
</comment>
<dbReference type="GO" id="GO:0005524">
    <property type="term" value="F:ATP binding"/>
    <property type="evidence" value="ECO:0007669"/>
    <property type="project" value="UniProtKB-UniRule"/>
</dbReference>
<dbReference type="PROSITE" id="PS00178">
    <property type="entry name" value="AA_TRNA_LIGASE_I"/>
    <property type="match status" value="1"/>
</dbReference>
<evidence type="ECO:0000256" key="2">
    <source>
        <dbReference type="ARBA" id="ARBA00022490"/>
    </source>
</evidence>
<evidence type="ECO:0000256" key="3">
    <source>
        <dbReference type="ARBA" id="ARBA00022598"/>
    </source>
</evidence>
<dbReference type="SUPFAM" id="SSF46589">
    <property type="entry name" value="tRNA-binding arm"/>
    <property type="match status" value="1"/>
</dbReference>
<dbReference type="InterPro" id="IPR009008">
    <property type="entry name" value="Val/Leu/Ile-tRNA-synth_edit"/>
</dbReference>
<dbReference type="InterPro" id="IPR009080">
    <property type="entry name" value="tRNAsynth_Ia_anticodon-bd"/>
</dbReference>
<dbReference type="FunFam" id="1.10.287.380:FF:000001">
    <property type="entry name" value="Valine--tRNA ligase"/>
    <property type="match status" value="1"/>
</dbReference>
<feature type="region of interest" description="Disordered" evidence="12">
    <location>
        <begin position="1043"/>
        <end position="1245"/>
    </location>
</feature>
<keyword evidence="8 11" id="KW-0030">Aminoacyl-tRNA synthetase</keyword>
<dbReference type="HAMAP" id="MF_02004">
    <property type="entry name" value="Val_tRNA_synth_type1"/>
    <property type="match status" value="1"/>
</dbReference>
<feature type="binding site" evidence="11">
    <location>
        <position position="559"/>
    </location>
    <ligand>
        <name>ATP</name>
        <dbReference type="ChEBI" id="CHEBI:30616"/>
    </ligand>
</feature>
<feature type="compositionally biased region" description="Basic and acidic residues" evidence="12">
    <location>
        <begin position="1043"/>
        <end position="1057"/>
    </location>
</feature>
<dbReference type="Gene3D" id="1.10.287.380">
    <property type="entry name" value="Valyl-tRNA synthetase, C-terminal domain"/>
    <property type="match status" value="1"/>
</dbReference>
<comment type="similarity">
    <text evidence="10 11">Belongs to the class-I aminoacyl-tRNA synthetase family. ValS type 1 subfamily.</text>
</comment>
<dbReference type="InterPro" id="IPR001412">
    <property type="entry name" value="aa-tRNA-synth_I_CS"/>
</dbReference>
<feature type="compositionally biased region" description="Basic and acidic residues" evidence="12">
    <location>
        <begin position="1009"/>
        <end position="1027"/>
    </location>
</feature>
<evidence type="ECO:0000256" key="7">
    <source>
        <dbReference type="ARBA" id="ARBA00023054"/>
    </source>
</evidence>
<evidence type="ECO:0000313" key="17">
    <source>
        <dbReference type="Proteomes" id="UP000518300"/>
    </source>
</evidence>
<proteinExistence type="inferred from homology"/>
<feature type="domain" description="Valyl-tRNA synthetase tRNA-binding arm" evidence="15">
    <location>
        <begin position="868"/>
        <end position="932"/>
    </location>
</feature>
<evidence type="ECO:0000256" key="6">
    <source>
        <dbReference type="ARBA" id="ARBA00022917"/>
    </source>
</evidence>
<dbReference type="FunFam" id="3.90.740.10:FF:000005">
    <property type="entry name" value="Valine--tRNA ligase, mitochondrial"/>
    <property type="match status" value="1"/>
</dbReference>